<dbReference type="Proteomes" id="UP001148662">
    <property type="component" value="Unassembled WGS sequence"/>
</dbReference>
<organism evidence="1 2">
    <name type="scientific">Phlebia brevispora</name>
    <dbReference type="NCBI Taxonomy" id="194682"/>
    <lineage>
        <taxon>Eukaryota</taxon>
        <taxon>Fungi</taxon>
        <taxon>Dikarya</taxon>
        <taxon>Basidiomycota</taxon>
        <taxon>Agaricomycotina</taxon>
        <taxon>Agaricomycetes</taxon>
        <taxon>Polyporales</taxon>
        <taxon>Meruliaceae</taxon>
        <taxon>Phlebia</taxon>
    </lineage>
</organism>
<evidence type="ECO:0000313" key="1">
    <source>
        <dbReference type="EMBL" id="KAJ3544713.1"/>
    </source>
</evidence>
<dbReference type="EMBL" id="JANHOG010001080">
    <property type="protein sequence ID" value="KAJ3544713.1"/>
    <property type="molecule type" value="Genomic_DNA"/>
</dbReference>
<accession>A0ACC1SR38</accession>
<gene>
    <name evidence="1" type="ORF">NM688_g5710</name>
</gene>
<evidence type="ECO:0000313" key="2">
    <source>
        <dbReference type="Proteomes" id="UP001148662"/>
    </source>
</evidence>
<proteinExistence type="predicted"/>
<protein>
    <submittedName>
        <fullName evidence="1">Uncharacterized protein</fullName>
    </submittedName>
</protein>
<comment type="caution">
    <text evidence="1">The sequence shown here is derived from an EMBL/GenBank/DDBJ whole genome shotgun (WGS) entry which is preliminary data.</text>
</comment>
<reference evidence="1" key="1">
    <citation type="submission" date="2022-07" db="EMBL/GenBank/DDBJ databases">
        <title>Genome Sequence of Phlebia brevispora.</title>
        <authorList>
            <person name="Buettner E."/>
        </authorList>
    </citation>
    <scope>NUCLEOTIDE SEQUENCE</scope>
    <source>
        <strain evidence="1">MPL23</strain>
    </source>
</reference>
<sequence>MDGSRPLSDSPPQSPIPLDALDLDNMTSKTDKQFATAILEVVNGSEKGPSVATRTASGGIQTSQGTIYVSKPMRSSSKKLRAMVAFTPRKSHFDLANERSGANEFRGFFTLFWISMFLMAVRTYVRSIETNGYALNFGFATMFSEDAITLALSDAVLVASTLICVPFAQAVANGWIQYYWTGLILQHIWQTSVLFLAITWTFDRHWPWVQSGFLTLHTLVMLMKMHSYMNINGYLQYARQQAQELKVQLRKATEAVGGWDKAIATAKARRKELDQLPCRVSDVTDGASTPSEYSSTSSSSVPAHVDATLRKRANAVASESPSPINGVHPTGVVTTGNRVLQPDEIFKPGPHLLVDHPDERIASLAREFSDIDSDLVSTGPHYIRWPDNITYMNFLDYLLIPTLVYELEYPRTDRIRPMYVFEKTIATFGTFALLYTVTESFILPLVPTREQSFLRSLLDLSIPFMIAYLLLFYLIFECICNGFAELSRFADRQFYEDWWNATSWDEFSRKWNKPVHTFLLRHVYASSMSSYKLSKQSAMFFTFLLSAAVHELVMAIVTKKIRMYLFTLQLIQIPLIAIGRIPIIKRNKLLGNTVFWIGLYAGFPLLNTSQVLRVVSCTIKALGFVLCTMTYIVVRKKAVPRSLVSFDGVGERSDLGAPRARSESGYDNAFLGQRSRWSGVDDTAYQLSGGKCAGHHRALIDCGYGVDHAGTICWTVQLIPQIWKSWRNKSTDGLSHWLVLVWGLAGAFLGVYVIVQDLNIPLIVQPQVFGFLSLFSWAQCMFYDKHISLPICTLMFISLIAVSGGFEAGMVFAVRPAYHAGNIRPVQFFGIFSSVMISLALFPQYWEIYRRREVVGISILFMFVDMMGGVFSTLSLIFKTEFDVIAGVTYSLVVVLDGIVLLLALILNPMAKRRRAREAAADAIAAQDISQCATLTDVEQKKQDEEDRKHLTLAENVLGTMGTVCWMTQLLPQIWKSYREKSTKGLSDFLGLLWGISGAFLGVYAIVQNLNIPLIVQPQVLSVLSLLSWTQCQYYDKGRSLATSTAMFLTILLILGGFEAGMVFAIRPAYHAGNHRPIQFFGIMSSILLSSALFPQYCEIYKYREVIGISILFMTVDFLGGIFSDLSLAFKPKFDVIAGVAYSLVVLLDGIVILLALILNPIARRRRRREAEALAAYPSDKIPVIPAGPKAQGESRCGGKEPTQDIEMTLIPLRIRREWHVCSVEARISDTLRGDGNTRFQNLQPHKYDHANLITVFAGISIRLAGPGSSGKGATGEEISLRSAPFATLTTHTCRSKVPPVFLNNPRHPQQLTPVPNTSRIRSVKIDPSQYGRSKTPETAPPSATQPTATVMAQADAKDGPGVPFAYGRDSALERRLRLTVSDLQIGSF</sequence>
<keyword evidence="2" id="KW-1185">Reference proteome</keyword>
<name>A0ACC1SR38_9APHY</name>